<dbReference type="InterPro" id="IPR055270">
    <property type="entry name" value="Glyco_tran_10_C"/>
</dbReference>
<evidence type="ECO:0000256" key="11">
    <source>
        <dbReference type="ARBA" id="ARBA00023180"/>
    </source>
</evidence>
<evidence type="ECO:0000256" key="5">
    <source>
        <dbReference type="ARBA" id="ARBA00022679"/>
    </source>
</evidence>
<evidence type="ECO:0000256" key="8">
    <source>
        <dbReference type="ARBA" id="ARBA00022989"/>
    </source>
</evidence>
<dbReference type="GO" id="GO:0032580">
    <property type="term" value="C:Golgi cisterna membrane"/>
    <property type="evidence" value="ECO:0007669"/>
    <property type="project" value="UniProtKB-SubCell"/>
</dbReference>
<feature type="domain" description="Fucosyltransferase N-terminal" evidence="14">
    <location>
        <begin position="73"/>
        <end position="157"/>
    </location>
</feature>
<dbReference type="Proteomes" id="UP000749559">
    <property type="component" value="Unassembled WGS sequence"/>
</dbReference>
<feature type="domain" description="Fucosyltransferase C-terminal" evidence="13">
    <location>
        <begin position="175"/>
        <end position="352"/>
    </location>
</feature>
<evidence type="ECO:0000313" key="15">
    <source>
        <dbReference type="EMBL" id="CAH1790528.1"/>
    </source>
</evidence>
<evidence type="ECO:0000256" key="3">
    <source>
        <dbReference type="ARBA" id="ARBA00008919"/>
    </source>
</evidence>
<gene>
    <name evidence="15" type="ORF">OFUS_LOCUS15721</name>
</gene>
<keyword evidence="8 12" id="KW-1133">Transmembrane helix</keyword>
<comment type="similarity">
    <text evidence="3 12">Belongs to the glycosyltransferase 10 family.</text>
</comment>
<name>A0A8J1UZC1_OWEFU</name>
<dbReference type="EMBL" id="CAIIXF020000007">
    <property type="protein sequence ID" value="CAH1790528.1"/>
    <property type="molecule type" value="Genomic_DNA"/>
</dbReference>
<dbReference type="GO" id="GO:0000139">
    <property type="term" value="C:Golgi membrane"/>
    <property type="evidence" value="ECO:0007669"/>
    <property type="project" value="UniProtKB-SubCell"/>
</dbReference>
<comment type="caution">
    <text evidence="15">The sequence shown here is derived from an EMBL/GenBank/DDBJ whole genome shotgun (WGS) entry which is preliminary data.</text>
</comment>
<dbReference type="InterPro" id="IPR031481">
    <property type="entry name" value="Glyco_tran_10_N"/>
</dbReference>
<evidence type="ECO:0000256" key="2">
    <source>
        <dbReference type="ARBA" id="ARBA00004922"/>
    </source>
</evidence>
<keyword evidence="16" id="KW-1185">Reference proteome</keyword>
<dbReference type="UniPathway" id="UPA00378"/>
<dbReference type="Pfam" id="PF00852">
    <property type="entry name" value="Glyco_transf_10"/>
    <property type="match status" value="1"/>
</dbReference>
<proteinExistence type="inferred from homology"/>
<evidence type="ECO:0000256" key="12">
    <source>
        <dbReference type="RuleBase" id="RU003832"/>
    </source>
</evidence>
<evidence type="ECO:0000256" key="6">
    <source>
        <dbReference type="ARBA" id="ARBA00022692"/>
    </source>
</evidence>
<accession>A0A8J1UZC1</accession>
<keyword evidence="11" id="KW-0325">Glycoprotein</keyword>
<feature type="transmembrane region" description="Helical" evidence="12">
    <location>
        <begin position="376"/>
        <end position="395"/>
    </location>
</feature>
<keyword evidence="5 12" id="KW-0808">Transferase</keyword>
<keyword evidence="6 12" id="KW-0812">Transmembrane</keyword>
<organism evidence="15 16">
    <name type="scientific">Owenia fusiformis</name>
    <name type="common">Polychaete worm</name>
    <dbReference type="NCBI Taxonomy" id="6347"/>
    <lineage>
        <taxon>Eukaryota</taxon>
        <taxon>Metazoa</taxon>
        <taxon>Spiralia</taxon>
        <taxon>Lophotrochozoa</taxon>
        <taxon>Annelida</taxon>
        <taxon>Polychaeta</taxon>
        <taxon>Sedentaria</taxon>
        <taxon>Canalipalpata</taxon>
        <taxon>Sabellida</taxon>
        <taxon>Oweniida</taxon>
        <taxon>Oweniidae</taxon>
        <taxon>Owenia</taxon>
    </lineage>
</organism>
<dbReference type="InterPro" id="IPR038577">
    <property type="entry name" value="GT10-like_C_sf"/>
</dbReference>
<evidence type="ECO:0000256" key="1">
    <source>
        <dbReference type="ARBA" id="ARBA00004323"/>
    </source>
</evidence>
<protein>
    <recommendedName>
        <fullName evidence="12">Fucosyltransferase</fullName>
        <ecNumber evidence="12">2.4.1.-</ecNumber>
    </recommendedName>
</protein>
<feature type="transmembrane region" description="Helical" evidence="12">
    <location>
        <begin position="12"/>
        <end position="31"/>
    </location>
</feature>
<evidence type="ECO:0000256" key="9">
    <source>
        <dbReference type="ARBA" id="ARBA00023034"/>
    </source>
</evidence>
<dbReference type="InterPro" id="IPR001503">
    <property type="entry name" value="Glyco_trans_10"/>
</dbReference>
<dbReference type="OrthoDB" id="427096at2759"/>
<keyword evidence="10 12" id="KW-0472">Membrane</keyword>
<dbReference type="SUPFAM" id="SSF53756">
    <property type="entry name" value="UDP-Glycosyltransferase/glycogen phosphorylase"/>
    <property type="match status" value="1"/>
</dbReference>
<keyword evidence="9 12" id="KW-0333">Golgi apparatus</keyword>
<comment type="subcellular location">
    <subcellularLocation>
        <location evidence="1">Golgi apparatus membrane</location>
        <topology evidence="1">Single-pass type II membrane protein</topology>
    </subcellularLocation>
    <subcellularLocation>
        <location evidence="12">Golgi apparatus</location>
        <location evidence="12">Golgi stack membrane</location>
        <topology evidence="12">Single-pass type II membrane protein</topology>
    </subcellularLocation>
</comment>
<comment type="pathway">
    <text evidence="2">Protein modification; protein glycosylation.</text>
</comment>
<dbReference type="GO" id="GO:0008417">
    <property type="term" value="F:fucosyltransferase activity"/>
    <property type="evidence" value="ECO:0007669"/>
    <property type="project" value="InterPro"/>
</dbReference>
<comment type="caution">
    <text evidence="12">Lacks conserved residue(s) required for the propagation of feature annotation.</text>
</comment>
<dbReference type="AlphaFoldDB" id="A0A8J1UZC1"/>
<keyword evidence="4 12" id="KW-0328">Glycosyltransferase</keyword>
<reference evidence="15" key="1">
    <citation type="submission" date="2022-03" db="EMBL/GenBank/DDBJ databases">
        <authorList>
            <person name="Martin C."/>
        </authorList>
    </citation>
    <scope>NUCLEOTIDE SEQUENCE</scope>
</reference>
<dbReference type="PANTHER" id="PTHR48438">
    <property type="entry name" value="ALPHA-(1,3)-FUCOSYLTRANSFERASE C-RELATED"/>
    <property type="match status" value="1"/>
</dbReference>
<dbReference type="EC" id="2.4.1.-" evidence="12"/>
<dbReference type="Pfam" id="PF17039">
    <property type="entry name" value="Glyco_tran_10_N"/>
    <property type="match status" value="1"/>
</dbReference>
<dbReference type="PANTHER" id="PTHR48438:SF1">
    <property type="entry name" value="ALPHA-(1,3)-FUCOSYLTRANSFERASE C-RELATED"/>
    <property type="match status" value="1"/>
</dbReference>
<evidence type="ECO:0000259" key="13">
    <source>
        <dbReference type="Pfam" id="PF00852"/>
    </source>
</evidence>
<evidence type="ECO:0000313" key="16">
    <source>
        <dbReference type="Proteomes" id="UP000749559"/>
    </source>
</evidence>
<evidence type="ECO:0000259" key="14">
    <source>
        <dbReference type="Pfam" id="PF17039"/>
    </source>
</evidence>
<evidence type="ECO:0000256" key="4">
    <source>
        <dbReference type="ARBA" id="ARBA00022676"/>
    </source>
</evidence>
<evidence type="ECO:0000256" key="7">
    <source>
        <dbReference type="ARBA" id="ARBA00022968"/>
    </source>
</evidence>
<evidence type="ECO:0000256" key="10">
    <source>
        <dbReference type="ARBA" id="ARBA00023136"/>
    </source>
</evidence>
<dbReference type="FunFam" id="3.40.50.11660:FF:000004">
    <property type="entry name" value="Glycoprotein 3-alpha-L-fucosyltransferase A"/>
    <property type="match status" value="1"/>
</dbReference>
<keyword evidence="7" id="KW-0735">Signal-anchor</keyword>
<dbReference type="Gene3D" id="3.40.50.11660">
    <property type="entry name" value="Glycosyl transferase family 10, C-terminal domain"/>
    <property type="match status" value="1"/>
</dbReference>
<sequence length="400" mass="45890">MTLCFKKRTYQFGCLVIAGIALLLIVDKFLIQPLKIKLLKKKQIQESGFNKKKIAFGTTYFGDSTWFDYGSSGFDKCEFSNCTYFKNIQLADAVLFHGFDIHSRNQIQGISRPNDQIWIYYSIESPYSDPIDQSALNGIFNWTCTYRSTSDIHMPYGYVTKKSIPLSNPSEIFLSKKTKLAVIASSHCGTIPSGRWEYIAELQKYMSIDVFGKCGKTPTCGRFDCVQQFAKEYKFYLSFENAKCKEYITEKLFLNAYLSNMVPIVLGGYTRQDYERIAPPDSFIYSGDYKNASILAAYIQSLDKDDSKYLDYFKWRQYYDVTSASDNPACLLCKALHNKKLVAQKRIVNNLHNLRNKTAECLSSNSNSLMTGLNSYLYSIVTMIFFAMGICSYIITDRWN</sequence>